<evidence type="ECO:0000256" key="1">
    <source>
        <dbReference type="SAM" id="Phobius"/>
    </source>
</evidence>
<keyword evidence="1" id="KW-1133">Transmembrane helix</keyword>
<feature type="transmembrane region" description="Helical" evidence="1">
    <location>
        <begin position="12"/>
        <end position="28"/>
    </location>
</feature>
<protein>
    <recommendedName>
        <fullName evidence="4">Transmembrane protein</fullName>
    </recommendedName>
</protein>
<keyword evidence="3" id="KW-1185">Reference proteome</keyword>
<dbReference type="EMBL" id="JASMRN010000004">
    <property type="protein sequence ID" value="MEZ7514753.1"/>
    <property type="molecule type" value="Genomic_DNA"/>
</dbReference>
<organism evidence="2 3">
    <name type="scientific">Flavobacterium frigidarium</name>
    <dbReference type="NCBI Taxonomy" id="99286"/>
    <lineage>
        <taxon>Bacteria</taxon>
        <taxon>Pseudomonadati</taxon>
        <taxon>Bacteroidota</taxon>
        <taxon>Flavobacteriia</taxon>
        <taxon>Flavobacteriales</taxon>
        <taxon>Flavobacteriaceae</taxon>
        <taxon>Flavobacterium</taxon>
    </lineage>
</organism>
<accession>A0ABV4KAT0</accession>
<feature type="transmembrane region" description="Helical" evidence="1">
    <location>
        <begin position="40"/>
        <end position="61"/>
    </location>
</feature>
<feature type="transmembrane region" description="Helical" evidence="1">
    <location>
        <begin position="131"/>
        <end position="148"/>
    </location>
</feature>
<name>A0ABV4KAT0_9FLAO</name>
<comment type="caution">
    <text evidence="2">The sequence shown here is derived from an EMBL/GenBank/DDBJ whole genome shotgun (WGS) entry which is preliminary data.</text>
</comment>
<keyword evidence="1" id="KW-0472">Membrane</keyword>
<evidence type="ECO:0000313" key="2">
    <source>
        <dbReference type="EMBL" id="MEZ7514753.1"/>
    </source>
</evidence>
<gene>
    <name evidence="2" type="ORF">QO192_05580</name>
</gene>
<evidence type="ECO:0000313" key="3">
    <source>
        <dbReference type="Proteomes" id="UP001568894"/>
    </source>
</evidence>
<dbReference type="Proteomes" id="UP001568894">
    <property type="component" value="Unassembled WGS sequence"/>
</dbReference>
<evidence type="ECO:0008006" key="4">
    <source>
        <dbReference type="Google" id="ProtNLM"/>
    </source>
</evidence>
<feature type="transmembrane region" description="Helical" evidence="1">
    <location>
        <begin position="105"/>
        <end position="124"/>
    </location>
</feature>
<feature type="transmembrane region" description="Helical" evidence="1">
    <location>
        <begin position="182"/>
        <end position="201"/>
    </location>
</feature>
<keyword evidence="1" id="KW-0812">Transmembrane</keyword>
<feature type="transmembrane region" description="Helical" evidence="1">
    <location>
        <begin position="82"/>
        <end position="99"/>
    </location>
</feature>
<feature type="transmembrane region" description="Helical" evidence="1">
    <location>
        <begin position="154"/>
        <end position="175"/>
    </location>
</feature>
<sequence length="202" mass="22791">MLKKILPAVSYIFHPIFISLYATLFYLFSNNSSFINNEKIFIVSQVAIITVLVPMLFFFVLKSTKMISSYKVPTASERKIPLVIHCFLLILILKKTITIERYAELHFFMLGALTSTLIALILAFFKRRVSLHMIGISGLTIFVIGLNLHDQISYTIAIALLVLMNGIIASSRLAIGDHSERQLILGSLIGALPQMLLLYLWL</sequence>
<dbReference type="RefSeq" id="WP_371568827.1">
    <property type="nucleotide sequence ID" value="NZ_JASMRN010000004.1"/>
</dbReference>
<proteinExistence type="predicted"/>
<reference evidence="2 3" key="1">
    <citation type="submission" date="2023-05" db="EMBL/GenBank/DDBJ databases">
        <title>Adaptations of aquatic viruses from atmosphere-close ecosystems of the Central Arctic Ocean.</title>
        <authorList>
            <person name="Rahlff J."/>
            <person name="Holmfeldt K."/>
        </authorList>
    </citation>
    <scope>NUCLEOTIDE SEQUENCE [LARGE SCALE GENOMIC DNA]</scope>
    <source>
        <strain evidence="2 3">Arc14</strain>
    </source>
</reference>